<dbReference type="Proteomes" id="UP001500831">
    <property type="component" value="Unassembled WGS sequence"/>
</dbReference>
<feature type="modified residue" description="N6-(pyridoxal phosphate)lysine" evidence="6">
    <location>
        <position position="223"/>
    </location>
</feature>
<keyword evidence="9" id="KW-1185">Reference proteome</keyword>
<keyword evidence="6" id="KW-0368">Histidine biosynthesis</keyword>
<gene>
    <name evidence="8" type="primary">hisC_3</name>
    <name evidence="6" type="synonym">hisC</name>
    <name evidence="8" type="ORF">GCM10010517_56970</name>
</gene>
<comment type="subunit">
    <text evidence="2 6">Homodimer.</text>
</comment>
<dbReference type="PANTHER" id="PTHR43643">
    <property type="entry name" value="HISTIDINOL-PHOSPHATE AMINOTRANSFERASE 2"/>
    <property type="match status" value="1"/>
</dbReference>
<evidence type="ECO:0000313" key="9">
    <source>
        <dbReference type="Proteomes" id="UP001500831"/>
    </source>
</evidence>
<keyword evidence="5 6" id="KW-0663">Pyridoxal phosphate</keyword>
<dbReference type="InterPro" id="IPR001917">
    <property type="entry name" value="Aminotrans_II_pyridoxalP_BS"/>
</dbReference>
<dbReference type="CDD" id="cd00609">
    <property type="entry name" value="AAT_like"/>
    <property type="match status" value="1"/>
</dbReference>
<evidence type="ECO:0000256" key="1">
    <source>
        <dbReference type="ARBA" id="ARBA00001933"/>
    </source>
</evidence>
<comment type="similarity">
    <text evidence="6">Belongs to the class-II pyridoxal-phosphate-dependent aminotransferase family. Histidinol-phosphate aminotransferase subfamily.</text>
</comment>
<accession>A0ABP6IK64</accession>
<keyword evidence="6" id="KW-0028">Amino-acid biosynthesis</keyword>
<dbReference type="InterPro" id="IPR004839">
    <property type="entry name" value="Aminotransferase_I/II_large"/>
</dbReference>
<dbReference type="SUPFAM" id="SSF53383">
    <property type="entry name" value="PLP-dependent transferases"/>
    <property type="match status" value="1"/>
</dbReference>
<protein>
    <recommendedName>
        <fullName evidence="6">Histidinol-phosphate aminotransferase</fullName>
        <ecNumber evidence="6">2.6.1.9</ecNumber>
    </recommendedName>
    <alternativeName>
        <fullName evidence="6">Imidazole acetol-phosphate transaminase</fullName>
    </alternativeName>
</protein>
<comment type="catalytic activity">
    <reaction evidence="6">
        <text>L-histidinol phosphate + 2-oxoglutarate = 3-(imidazol-4-yl)-2-oxopropyl phosphate + L-glutamate</text>
        <dbReference type="Rhea" id="RHEA:23744"/>
        <dbReference type="ChEBI" id="CHEBI:16810"/>
        <dbReference type="ChEBI" id="CHEBI:29985"/>
        <dbReference type="ChEBI" id="CHEBI:57766"/>
        <dbReference type="ChEBI" id="CHEBI:57980"/>
        <dbReference type="EC" id="2.6.1.9"/>
    </reaction>
</comment>
<dbReference type="NCBIfam" id="NF002878">
    <property type="entry name" value="PRK03321.1"/>
    <property type="match status" value="1"/>
</dbReference>
<dbReference type="InterPro" id="IPR050106">
    <property type="entry name" value="HistidinolP_aminotransfase"/>
</dbReference>
<comment type="pathway">
    <text evidence="6">Amino-acid biosynthesis; L-histidine biosynthesis; L-histidine from 5-phospho-alpha-D-ribose 1-diphosphate: step 7/9.</text>
</comment>
<evidence type="ECO:0000256" key="6">
    <source>
        <dbReference type="HAMAP-Rule" id="MF_01023"/>
    </source>
</evidence>
<dbReference type="InterPro" id="IPR024892">
    <property type="entry name" value="ArAT"/>
</dbReference>
<dbReference type="EC" id="2.6.1.9" evidence="6"/>
<dbReference type="Gene3D" id="3.40.640.10">
    <property type="entry name" value="Type I PLP-dependent aspartate aminotransferase-like (Major domain)"/>
    <property type="match status" value="1"/>
</dbReference>
<name>A0ABP6IK64_9ACTN</name>
<dbReference type="Gene3D" id="3.90.1150.10">
    <property type="entry name" value="Aspartate Aminotransferase, domain 1"/>
    <property type="match status" value="1"/>
</dbReference>
<evidence type="ECO:0000313" key="8">
    <source>
        <dbReference type="EMBL" id="GAA2892443.1"/>
    </source>
</evidence>
<dbReference type="HAMAP" id="MF_01023">
    <property type="entry name" value="HisC_aminotrans_2"/>
    <property type="match status" value="1"/>
</dbReference>
<dbReference type="PANTHER" id="PTHR43643:SF3">
    <property type="entry name" value="HISTIDINOL-PHOSPHATE AMINOTRANSFERASE"/>
    <property type="match status" value="1"/>
</dbReference>
<dbReference type="InterPro" id="IPR015424">
    <property type="entry name" value="PyrdxlP-dep_Trfase"/>
</dbReference>
<dbReference type="PROSITE" id="PS00599">
    <property type="entry name" value="AA_TRANSFER_CLASS_2"/>
    <property type="match status" value="1"/>
</dbReference>
<proteinExistence type="inferred from homology"/>
<comment type="cofactor">
    <cofactor evidence="1 6">
        <name>pyridoxal 5'-phosphate</name>
        <dbReference type="ChEBI" id="CHEBI:597326"/>
    </cofactor>
</comment>
<dbReference type="InterPro" id="IPR005861">
    <property type="entry name" value="HisP_aminotrans"/>
</dbReference>
<dbReference type="Pfam" id="PF00155">
    <property type="entry name" value="Aminotran_1_2"/>
    <property type="match status" value="1"/>
</dbReference>
<dbReference type="NCBIfam" id="TIGR01141">
    <property type="entry name" value="hisC"/>
    <property type="match status" value="1"/>
</dbReference>
<evidence type="ECO:0000256" key="3">
    <source>
        <dbReference type="ARBA" id="ARBA00022576"/>
    </source>
</evidence>
<dbReference type="InterPro" id="IPR015422">
    <property type="entry name" value="PyrdxlP-dep_Trfase_small"/>
</dbReference>
<dbReference type="EMBL" id="BAAAVI010000049">
    <property type="protein sequence ID" value="GAA2892443.1"/>
    <property type="molecule type" value="Genomic_DNA"/>
</dbReference>
<evidence type="ECO:0000259" key="7">
    <source>
        <dbReference type="Pfam" id="PF00155"/>
    </source>
</evidence>
<sequence>MIAFNSSPRILERVAALPRYATATAAPSAEMVYLASNESPFEPLPSVRQAVIAGSARLNRYPEMHSGALRGVLAERLGVAPDRVVVGTGSAGILQQVFAAFAQEGDSVVYPWRSFEAYPILIGASGATGVAVPLGARGELDLAGMRAAIDTSTKAVLLCLPNNPTGTIPSRSEVAEFVAAVPGHVLVVIDEAYLEFVGPGSGVDALRLLTRHDNVCVVRTFSKAYGLAGLRIGYAVSSSRIADALRRVFLPFGVTALAQAAACASLDARSELDARVDAIVRERERVSLALRGHGWPVPESHANFVWLAVPETAEAVGEALRDRGVIARVFPGDGVRLTIGTPEMNDHALAALTEMRER</sequence>
<keyword evidence="3 6" id="KW-0032">Aminotransferase</keyword>
<evidence type="ECO:0000256" key="5">
    <source>
        <dbReference type="ARBA" id="ARBA00022898"/>
    </source>
</evidence>
<feature type="domain" description="Aminotransferase class I/classII large" evidence="7">
    <location>
        <begin position="30"/>
        <end position="352"/>
    </location>
</feature>
<comment type="caution">
    <text evidence="8">The sequence shown here is derived from an EMBL/GenBank/DDBJ whole genome shotgun (WGS) entry which is preliminary data.</text>
</comment>
<dbReference type="InterPro" id="IPR015421">
    <property type="entry name" value="PyrdxlP-dep_Trfase_major"/>
</dbReference>
<keyword evidence="4 6" id="KW-0808">Transferase</keyword>
<organism evidence="8 9">
    <name type="scientific">Streptosporangium fragile</name>
    <dbReference type="NCBI Taxonomy" id="46186"/>
    <lineage>
        <taxon>Bacteria</taxon>
        <taxon>Bacillati</taxon>
        <taxon>Actinomycetota</taxon>
        <taxon>Actinomycetes</taxon>
        <taxon>Streptosporangiales</taxon>
        <taxon>Streptosporangiaceae</taxon>
        <taxon>Streptosporangium</taxon>
    </lineage>
</organism>
<evidence type="ECO:0000256" key="2">
    <source>
        <dbReference type="ARBA" id="ARBA00011738"/>
    </source>
</evidence>
<evidence type="ECO:0000256" key="4">
    <source>
        <dbReference type="ARBA" id="ARBA00022679"/>
    </source>
</evidence>
<reference evidence="9" key="1">
    <citation type="journal article" date="2019" name="Int. J. Syst. Evol. Microbiol.">
        <title>The Global Catalogue of Microorganisms (GCM) 10K type strain sequencing project: providing services to taxonomists for standard genome sequencing and annotation.</title>
        <authorList>
            <consortium name="The Broad Institute Genomics Platform"/>
            <consortium name="The Broad Institute Genome Sequencing Center for Infectious Disease"/>
            <person name="Wu L."/>
            <person name="Ma J."/>
        </authorList>
    </citation>
    <scope>NUCLEOTIDE SEQUENCE [LARGE SCALE GENOMIC DNA]</scope>
    <source>
        <strain evidence="9">JCM 6242</strain>
    </source>
</reference>